<protein>
    <submittedName>
        <fullName evidence="1">Uncharacterized protein</fullName>
    </submittedName>
</protein>
<evidence type="ECO:0000313" key="1">
    <source>
        <dbReference type="EMBL" id="KAF7783545.1"/>
    </source>
</evidence>
<gene>
    <name evidence="1" type="ORF">PRUB_a3339</name>
</gene>
<accession>A0A8T0C2U2</accession>
<dbReference type="EMBL" id="AHCD03000043">
    <property type="protein sequence ID" value="KAF7783545.1"/>
    <property type="molecule type" value="Genomic_DNA"/>
</dbReference>
<name>A0A8T0C2U2_9GAMM</name>
<sequence length="61" mass="6530">MPAMINSAKPSMNQFPNLRLALDSSALIGCIGSNATSQKRPASQMKGMATKTSILLLRKHT</sequence>
<dbReference type="Proteomes" id="UP000016480">
    <property type="component" value="Unassembled WGS sequence"/>
</dbReference>
<dbReference type="AlphaFoldDB" id="A0A8T0C2U2"/>
<evidence type="ECO:0000313" key="2">
    <source>
        <dbReference type="Proteomes" id="UP000016480"/>
    </source>
</evidence>
<organism evidence="1 2">
    <name type="scientific">Pseudoalteromonas rubra</name>
    <dbReference type="NCBI Taxonomy" id="43658"/>
    <lineage>
        <taxon>Bacteria</taxon>
        <taxon>Pseudomonadati</taxon>
        <taxon>Pseudomonadota</taxon>
        <taxon>Gammaproteobacteria</taxon>
        <taxon>Alteromonadales</taxon>
        <taxon>Pseudoalteromonadaceae</taxon>
        <taxon>Pseudoalteromonas</taxon>
    </lineage>
</organism>
<comment type="caution">
    <text evidence="1">The sequence shown here is derived from an EMBL/GenBank/DDBJ whole genome shotgun (WGS) entry which is preliminary data.</text>
</comment>
<proteinExistence type="predicted"/>
<reference evidence="1 2" key="1">
    <citation type="journal article" date="2012" name="J. Bacteriol.">
        <title>Genome sequence of the cycloprodigiosin-producing bacterial strain Pseudoalteromonas rubra ATCC 29570(T).</title>
        <authorList>
            <person name="Xie B.B."/>
            <person name="Shu Y.L."/>
            <person name="Qin Q.L."/>
            <person name="Rong J.C."/>
            <person name="Zhang X.Y."/>
            <person name="Chen X.L."/>
            <person name="Zhou B.C."/>
            <person name="Zhang Y.Z."/>
        </authorList>
    </citation>
    <scope>NUCLEOTIDE SEQUENCE [LARGE SCALE GENOMIC DNA]</scope>
    <source>
        <strain evidence="1 2">DSM 6842</strain>
    </source>
</reference>